<evidence type="ECO:0000313" key="4">
    <source>
        <dbReference type="EMBL" id="QJB01738.1"/>
    </source>
</evidence>
<dbReference type="InterPro" id="IPR039448">
    <property type="entry name" value="Beta_helix"/>
</dbReference>
<keyword evidence="2" id="KW-0456">Lyase</keyword>
<gene>
    <name evidence="4" type="ORF">MM171B02098_0006</name>
    <name evidence="3" type="ORF">MM415A01968_0005</name>
    <name evidence="2" type="ORF">MM415B01890_0014</name>
</gene>
<dbReference type="Gene3D" id="2.160.20.10">
    <property type="entry name" value="Single-stranded right-handed beta-helix, Pectin lyase-like"/>
    <property type="match status" value="1"/>
</dbReference>
<sequence length="396" mass="43142">MTKIIFNPLTGKFDYVVNKLTELSSRNHNDLQNLNPAGGSHTLDVGINTKIINVADYGTDGAAIQAAINALPVTGGMIFIPEGTYLVDAPLTVPYANTSIVGSGKSTILKSITPAIYEMFNIDSKENLQFRDLHIEGSIDGLYFKACHNSKVMNCSFYNIGDVAINDKIASNNLSIFNCIFDTVGYYGIQLRGSDCRIQGNYFTLIEVDCIITENVSERTIITNNNFILFSGYGIDIGGDFSVVSGNNINYCGLGILISSDHSIITNNQINYSEWDGIGVAYTNGCVINNNIITNSVRHGIYAIHDTHNTISGNEIIDNDSGDTDSFDGIFLIDCDRLLISNNICRSTTGTTKQRYGININSGIKNKIISNILYQNKTGAINDAGTDTEIDHNQTV</sequence>
<dbReference type="SUPFAM" id="SSF51126">
    <property type="entry name" value="Pectin lyase-like"/>
    <property type="match status" value="2"/>
</dbReference>
<dbReference type="InterPro" id="IPR011050">
    <property type="entry name" value="Pectin_lyase_fold/virulence"/>
</dbReference>
<dbReference type="SMART" id="SM00710">
    <property type="entry name" value="PbH1"/>
    <property type="match status" value="8"/>
</dbReference>
<protein>
    <submittedName>
        <fullName evidence="2">Putative pectate lyase</fullName>
    </submittedName>
</protein>
<evidence type="ECO:0000259" key="1">
    <source>
        <dbReference type="Pfam" id="PF13229"/>
    </source>
</evidence>
<dbReference type="GO" id="GO:0016829">
    <property type="term" value="F:lyase activity"/>
    <property type="evidence" value="ECO:0007669"/>
    <property type="project" value="UniProtKB-KW"/>
</dbReference>
<evidence type="ECO:0000313" key="3">
    <source>
        <dbReference type="EMBL" id="QJA74568.1"/>
    </source>
</evidence>
<dbReference type="AlphaFoldDB" id="A0A6M3IFZ0"/>
<dbReference type="InterPro" id="IPR006626">
    <property type="entry name" value="PbH1"/>
</dbReference>
<dbReference type="InterPro" id="IPR012334">
    <property type="entry name" value="Pectin_lyas_fold"/>
</dbReference>
<proteinExistence type="predicted"/>
<dbReference type="Pfam" id="PF13229">
    <property type="entry name" value="Beta_helix"/>
    <property type="match status" value="2"/>
</dbReference>
<feature type="domain" description="Right handed beta helix" evidence="1">
    <location>
        <begin position="234"/>
        <end position="394"/>
    </location>
</feature>
<feature type="domain" description="Right handed beta helix" evidence="1">
    <location>
        <begin position="116"/>
        <end position="227"/>
    </location>
</feature>
<dbReference type="InterPro" id="IPR022441">
    <property type="entry name" value="Para_beta_helix_rpt-2"/>
</dbReference>
<dbReference type="EMBL" id="MT141209">
    <property type="protein sequence ID" value="QJA56281.1"/>
    <property type="molecule type" value="Genomic_DNA"/>
</dbReference>
<dbReference type="EMBL" id="MT142106">
    <property type="protein sequence ID" value="QJA74568.1"/>
    <property type="molecule type" value="Genomic_DNA"/>
</dbReference>
<reference evidence="2" key="1">
    <citation type="submission" date="2020-03" db="EMBL/GenBank/DDBJ databases">
        <title>The deep terrestrial virosphere.</title>
        <authorList>
            <person name="Holmfeldt K."/>
            <person name="Nilsson E."/>
            <person name="Simone D."/>
            <person name="Lopez-Fernandez M."/>
            <person name="Wu X."/>
            <person name="de Brujin I."/>
            <person name="Lundin D."/>
            <person name="Andersson A."/>
            <person name="Bertilsson S."/>
            <person name="Dopson M."/>
        </authorList>
    </citation>
    <scope>NUCLEOTIDE SEQUENCE</scope>
    <source>
        <strain evidence="4">MM171B02098</strain>
        <strain evidence="3">MM415A01968</strain>
        <strain evidence="2">MM415B01890</strain>
    </source>
</reference>
<accession>A0A6M3IFZ0</accession>
<evidence type="ECO:0000313" key="2">
    <source>
        <dbReference type="EMBL" id="QJA56281.1"/>
    </source>
</evidence>
<dbReference type="EMBL" id="MT143729">
    <property type="protein sequence ID" value="QJB01738.1"/>
    <property type="molecule type" value="Genomic_DNA"/>
</dbReference>
<organism evidence="2">
    <name type="scientific">viral metagenome</name>
    <dbReference type="NCBI Taxonomy" id="1070528"/>
    <lineage>
        <taxon>unclassified sequences</taxon>
        <taxon>metagenomes</taxon>
        <taxon>organismal metagenomes</taxon>
    </lineage>
</organism>
<dbReference type="NCBIfam" id="TIGR03804">
    <property type="entry name" value="para_beta_helix"/>
    <property type="match status" value="1"/>
</dbReference>
<name>A0A6M3IFZ0_9ZZZZ</name>